<accession>A0A9P6APV9</accession>
<dbReference type="SUPFAM" id="SSF52540">
    <property type="entry name" value="P-loop containing nucleoside triphosphate hydrolases"/>
    <property type="match status" value="1"/>
</dbReference>
<gene>
    <name evidence="3" type="ORF">BS47DRAFT_149415</name>
</gene>
<feature type="region of interest" description="Disordered" evidence="1">
    <location>
        <begin position="22"/>
        <end position="41"/>
    </location>
</feature>
<dbReference type="SMART" id="SM00382">
    <property type="entry name" value="AAA"/>
    <property type="match status" value="1"/>
</dbReference>
<dbReference type="OrthoDB" id="3264224at2759"/>
<evidence type="ECO:0000313" key="3">
    <source>
        <dbReference type="EMBL" id="KAF9509492.1"/>
    </source>
</evidence>
<organism evidence="3 4">
    <name type="scientific">Hydnum rufescens UP504</name>
    <dbReference type="NCBI Taxonomy" id="1448309"/>
    <lineage>
        <taxon>Eukaryota</taxon>
        <taxon>Fungi</taxon>
        <taxon>Dikarya</taxon>
        <taxon>Basidiomycota</taxon>
        <taxon>Agaricomycotina</taxon>
        <taxon>Agaricomycetes</taxon>
        <taxon>Cantharellales</taxon>
        <taxon>Hydnaceae</taxon>
        <taxon>Hydnum</taxon>
    </lineage>
</organism>
<sequence>MILLGQPKLILQKHTQHQALSRLQSSPSIFSQSPLPSQGSYDQEQWIDKYRPTRASEVLGNDINARYIKEWLSALELDMDTQSSESQTIKPATFSSASQKIKSRGTKRARPVIVRAVDKPKKKRRKDWIVDSDDEDEIYEEMKSDDVALSDLENRASSEGTNLDVDDNSPNSRVPPSQVPTSSLHQFDFSTRLTNVLLITGPPGTGKTSAVYACAAELGWSVFEANPGSGKRTSALLSSIFDGVGKNHTLGLDPVAPNAGKEKQSHQSGGLDAFFGAREKPRKNIPHSDVGTAADPINLDSDDSPSRAKKTALGISEPFHSKGSGPRNINQSIILLEEVDILFQNEGGFWPAVVHLIKESRRPVIMTCNDVSLVPVQELPLQTILGFEPCPVPLAASYLCRLSQLEGYKIEQRVLEQLYGTVQGRLLVDFPDQPMHPVPTHSNPVPDLRQAIQQMQILCRTTKPPIIEACNSQSFETLADWSHSRPVSLSDPDPLVARLQETGAVDDAITLRFLWKFADSVSYANCVDRRLGDYAEAQLIDDYNVWDDGGLEHDNTHKASLDNLLGHTILHKPAPRETAPTVPFYARDEEIALEIVRAAHRRGALYPLATCSQQDSFSTSPGCFDSIRLFDDRAQHQSRVLKFIEGLVQLSSPLLPRPEIFVDYIPYVRQMVVADDAEKEAEAQALAALQESARVKGNMARMTRNSQRSAEGTSKLARRHDFIRYISLRDDELRALYESAFSNF</sequence>
<dbReference type="InterPro" id="IPR003593">
    <property type="entry name" value="AAA+_ATPase"/>
</dbReference>
<dbReference type="AlphaFoldDB" id="A0A9P6APV9"/>
<reference evidence="3" key="1">
    <citation type="journal article" date="2020" name="Nat. Commun.">
        <title>Large-scale genome sequencing of mycorrhizal fungi provides insights into the early evolution of symbiotic traits.</title>
        <authorList>
            <person name="Miyauchi S."/>
            <person name="Kiss E."/>
            <person name="Kuo A."/>
            <person name="Drula E."/>
            <person name="Kohler A."/>
            <person name="Sanchez-Garcia M."/>
            <person name="Morin E."/>
            <person name="Andreopoulos B."/>
            <person name="Barry K.W."/>
            <person name="Bonito G."/>
            <person name="Buee M."/>
            <person name="Carver A."/>
            <person name="Chen C."/>
            <person name="Cichocki N."/>
            <person name="Clum A."/>
            <person name="Culley D."/>
            <person name="Crous P.W."/>
            <person name="Fauchery L."/>
            <person name="Girlanda M."/>
            <person name="Hayes R.D."/>
            <person name="Keri Z."/>
            <person name="LaButti K."/>
            <person name="Lipzen A."/>
            <person name="Lombard V."/>
            <person name="Magnuson J."/>
            <person name="Maillard F."/>
            <person name="Murat C."/>
            <person name="Nolan M."/>
            <person name="Ohm R.A."/>
            <person name="Pangilinan J."/>
            <person name="Pereira M.F."/>
            <person name="Perotto S."/>
            <person name="Peter M."/>
            <person name="Pfister S."/>
            <person name="Riley R."/>
            <person name="Sitrit Y."/>
            <person name="Stielow J.B."/>
            <person name="Szollosi G."/>
            <person name="Zifcakova L."/>
            <person name="Stursova M."/>
            <person name="Spatafora J.W."/>
            <person name="Tedersoo L."/>
            <person name="Vaario L.M."/>
            <person name="Yamada A."/>
            <person name="Yan M."/>
            <person name="Wang P."/>
            <person name="Xu J."/>
            <person name="Bruns T."/>
            <person name="Baldrian P."/>
            <person name="Vilgalys R."/>
            <person name="Dunand C."/>
            <person name="Henrissat B."/>
            <person name="Grigoriev I.V."/>
            <person name="Hibbett D."/>
            <person name="Nagy L.G."/>
            <person name="Martin F.M."/>
        </authorList>
    </citation>
    <scope>NUCLEOTIDE SEQUENCE</scope>
    <source>
        <strain evidence="3">UP504</strain>
    </source>
</reference>
<dbReference type="EMBL" id="MU129034">
    <property type="protein sequence ID" value="KAF9509492.1"/>
    <property type="molecule type" value="Genomic_DNA"/>
</dbReference>
<proteinExistence type="predicted"/>
<dbReference type="InterPro" id="IPR027417">
    <property type="entry name" value="P-loop_NTPase"/>
</dbReference>
<feature type="region of interest" description="Disordered" evidence="1">
    <location>
        <begin position="156"/>
        <end position="183"/>
    </location>
</feature>
<evidence type="ECO:0000256" key="1">
    <source>
        <dbReference type="SAM" id="MobiDB-lite"/>
    </source>
</evidence>
<protein>
    <recommendedName>
        <fullName evidence="2">AAA+ ATPase domain-containing protein</fullName>
    </recommendedName>
</protein>
<dbReference type="GO" id="GO:0005634">
    <property type="term" value="C:nucleus"/>
    <property type="evidence" value="ECO:0007669"/>
    <property type="project" value="TreeGrafter"/>
</dbReference>
<dbReference type="Gene3D" id="3.40.50.300">
    <property type="entry name" value="P-loop containing nucleotide triphosphate hydrolases"/>
    <property type="match status" value="1"/>
</dbReference>
<dbReference type="Proteomes" id="UP000886523">
    <property type="component" value="Unassembled WGS sequence"/>
</dbReference>
<dbReference type="GO" id="GO:0003677">
    <property type="term" value="F:DNA binding"/>
    <property type="evidence" value="ECO:0007669"/>
    <property type="project" value="TreeGrafter"/>
</dbReference>
<dbReference type="InterPro" id="IPR003959">
    <property type="entry name" value="ATPase_AAA_core"/>
</dbReference>
<name>A0A9P6APV9_9AGAM</name>
<dbReference type="PANTHER" id="PTHR23389">
    <property type="entry name" value="CHROMOSOME TRANSMISSION FIDELITY FACTOR 18"/>
    <property type="match status" value="1"/>
</dbReference>
<evidence type="ECO:0000313" key="4">
    <source>
        <dbReference type="Proteomes" id="UP000886523"/>
    </source>
</evidence>
<dbReference type="GO" id="GO:0016887">
    <property type="term" value="F:ATP hydrolysis activity"/>
    <property type="evidence" value="ECO:0007669"/>
    <property type="project" value="InterPro"/>
</dbReference>
<dbReference type="Pfam" id="PF00004">
    <property type="entry name" value="AAA"/>
    <property type="match status" value="1"/>
</dbReference>
<keyword evidence="4" id="KW-1185">Reference proteome</keyword>
<feature type="compositionally biased region" description="Polar residues" evidence="1">
    <location>
        <begin position="168"/>
        <end position="183"/>
    </location>
</feature>
<feature type="region of interest" description="Disordered" evidence="1">
    <location>
        <begin position="282"/>
        <end position="311"/>
    </location>
</feature>
<feature type="region of interest" description="Disordered" evidence="1">
    <location>
        <begin position="83"/>
        <end position="109"/>
    </location>
</feature>
<dbReference type="GO" id="GO:0005524">
    <property type="term" value="F:ATP binding"/>
    <property type="evidence" value="ECO:0007669"/>
    <property type="project" value="InterPro"/>
</dbReference>
<dbReference type="PANTHER" id="PTHR23389:SF21">
    <property type="entry name" value="ATPASE FAMILY AAA DOMAIN-CONTAINING PROTEIN 5"/>
    <property type="match status" value="1"/>
</dbReference>
<feature type="compositionally biased region" description="Polar residues" evidence="1">
    <location>
        <begin position="83"/>
        <end position="100"/>
    </location>
</feature>
<comment type="caution">
    <text evidence="3">The sequence shown here is derived from an EMBL/GenBank/DDBJ whole genome shotgun (WGS) entry which is preliminary data.</text>
</comment>
<feature type="domain" description="AAA+ ATPase" evidence="2">
    <location>
        <begin position="193"/>
        <end position="391"/>
    </location>
</feature>
<evidence type="ECO:0000259" key="2">
    <source>
        <dbReference type="SMART" id="SM00382"/>
    </source>
</evidence>